<keyword evidence="4 10" id="KW-0812">Transmembrane</keyword>
<proteinExistence type="inferred from homology"/>
<dbReference type="CDD" id="cd03508">
    <property type="entry name" value="Delta4-sphingolipid-FADS-like"/>
    <property type="match status" value="1"/>
</dbReference>
<evidence type="ECO:0000256" key="3">
    <source>
        <dbReference type="ARBA" id="ARBA00012021"/>
    </source>
</evidence>
<evidence type="ECO:0000256" key="10">
    <source>
        <dbReference type="SAM" id="Phobius"/>
    </source>
</evidence>
<evidence type="ECO:0000256" key="2">
    <source>
        <dbReference type="ARBA" id="ARBA00006146"/>
    </source>
</evidence>
<feature type="domain" description="Sphingolipid delta4-desaturase N-terminal" evidence="11">
    <location>
        <begin position="5"/>
        <end position="43"/>
    </location>
</feature>
<dbReference type="PIRSF" id="PIRSF017228">
    <property type="entry name" value="Sphnglp_dlt4_des"/>
    <property type="match status" value="1"/>
</dbReference>
<accession>A0A914W7F5</accession>
<comment type="subcellular location">
    <subcellularLocation>
        <location evidence="1">Membrane</location>
        <topology evidence="1">Multi-pass membrane protein</topology>
    </subcellularLocation>
</comment>
<dbReference type="WBParaSite" id="PSAMB.scaffold3186size19322.g20656.t1">
    <property type="protein sequence ID" value="PSAMB.scaffold3186size19322.g20656.t1"/>
    <property type="gene ID" value="PSAMB.scaffold3186size19322.g20656"/>
</dbReference>
<keyword evidence="7 9" id="KW-0443">Lipid metabolism</keyword>
<feature type="transmembrane region" description="Helical" evidence="10">
    <location>
        <begin position="209"/>
        <end position="230"/>
    </location>
</feature>
<dbReference type="Pfam" id="PF00487">
    <property type="entry name" value="FA_desaturase"/>
    <property type="match status" value="1"/>
</dbReference>
<protein>
    <recommendedName>
        <fullName evidence="3">sphingolipid 4-desaturase</fullName>
        <ecNumber evidence="3">1.14.19.17</ecNumber>
    </recommendedName>
</protein>
<evidence type="ECO:0000256" key="5">
    <source>
        <dbReference type="ARBA" id="ARBA00022989"/>
    </source>
</evidence>
<dbReference type="InterPro" id="IPR013866">
    <property type="entry name" value="Sphingolipid_d4-desaturase_N"/>
</dbReference>
<dbReference type="PANTHER" id="PTHR12879">
    <property type="entry name" value="SPHINGOLIPID DELTA 4 DESATURASE/C-4 HYDROXYLASE PROTEIN DES2"/>
    <property type="match status" value="1"/>
</dbReference>
<evidence type="ECO:0000256" key="6">
    <source>
        <dbReference type="ARBA" id="ARBA00023002"/>
    </source>
</evidence>
<reference evidence="13" key="1">
    <citation type="submission" date="2022-11" db="UniProtKB">
        <authorList>
            <consortium name="WormBaseParasite"/>
        </authorList>
    </citation>
    <scope>IDENTIFICATION</scope>
</reference>
<dbReference type="Proteomes" id="UP000887566">
    <property type="component" value="Unplaced"/>
</dbReference>
<dbReference type="PANTHER" id="PTHR12879:SF8">
    <property type="entry name" value="SPHINGOLIPID DELTA(4)-DESATURASE DES1"/>
    <property type="match status" value="1"/>
</dbReference>
<evidence type="ECO:0000259" key="11">
    <source>
        <dbReference type="SMART" id="SM01269"/>
    </source>
</evidence>
<keyword evidence="12" id="KW-1185">Reference proteome</keyword>
<keyword evidence="5 10" id="KW-1133">Transmembrane helix</keyword>
<evidence type="ECO:0000256" key="4">
    <source>
        <dbReference type="ARBA" id="ARBA00022692"/>
    </source>
</evidence>
<evidence type="ECO:0000313" key="12">
    <source>
        <dbReference type="Proteomes" id="UP000887566"/>
    </source>
</evidence>
<dbReference type="GO" id="GO:0042284">
    <property type="term" value="F:sphingolipid delta-4 desaturase activity"/>
    <property type="evidence" value="ECO:0007669"/>
    <property type="project" value="UniProtKB-UniRule"/>
</dbReference>
<dbReference type="InterPro" id="IPR011388">
    <property type="entry name" value="DES1/DES2"/>
</dbReference>
<dbReference type="GO" id="GO:0046513">
    <property type="term" value="P:ceramide biosynthetic process"/>
    <property type="evidence" value="ECO:0007669"/>
    <property type="project" value="TreeGrafter"/>
</dbReference>
<dbReference type="InterPro" id="IPR005804">
    <property type="entry name" value="FA_desaturase_dom"/>
</dbReference>
<keyword evidence="8 9" id="KW-0472">Membrane</keyword>
<sequence>MGQTVAKANFTWSYTEEPHATRRRQILDAHPEIKQHFGIDPSFKYVVVAMVITQVLFAYLLKDSDWILLLLQTYIVSGTFNHSLTLAVHEISHNMAFGTNRPLANRLFGMLANLPMGIPMSVSFKKYHLEHHRHLGEDIIDTDVPTETEARLFTTPFRKFVWLVLQPIFYAIRPMVIYQKAVTDLEIVNLLAQLAFDVLIYVYMGEKALFFLVGGMVFGLGLHPLAGHYISDHYVFQGDQETYSYYGPINLVTFNVGHHVEHHDFPFVCGSKLPLIRATAPEFYDPLVTHSSWLKLMWDFCFDPNVGLRSRTKRKLAPPSEFHFYGTGVNASSSVYTFIESVRLATI</sequence>
<evidence type="ECO:0000256" key="8">
    <source>
        <dbReference type="ARBA" id="ARBA00023136"/>
    </source>
</evidence>
<organism evidence="12 13">
    <name type="scientific">Plectus sambesii</name>
    <dbReference type="NCBI Taxonomy" id="2011161"/>
    <lineage>
        <taxon>Eukaryota</taxon>
        <taxon>Metazoa</taxon>
        <taxon>Ecdysozoa</taxon>
        <taxon>Nematoda</taxon>
        <taxon>Chromadorea</taxon>
        <taxon>Plectida</taxon>
        <taxon>Plectina</taxon>
        <taxon>Plectoidea</taxon>
        <taxon>Plectidae</taxon>
        <taxon>Plectus</taxon>
    </lineage>
</organism>
<evidence type="ECO:0000256" key="7">
    <source>
        <dbReference type="ARBA" id="ARBA00023098"/>
    </source>
</evidence>
<dbReference type="Pfam" id="PF08557">
    <property type="entry name" value="Lipid_DES"/>
    <property type="match status" value="1"/>
</dbReference>
<feature type="transmembrane region" description="Helical" evidence="10">
    <location>
        <begin position="185"/>
        <end position="203"/>
    </location>
</feature>
<feature type="transmembrane region" description="Helical" evidence="10">
    <location>
        <begin position="67"/>
        <end position="91"/>
    </location>
</feature>
<feature type="transmembrane region" description="Helical" evidence="10">
    <location>
        <begin position="43"/>
        <end position="61"/>
    </location>
</feature>
<name>A0A914W7F5_9BILA</name>
<dbReference type="GO" id="GO:0016020">
    <property type="term" value="C:membrane"/>
    <property type="evidence" value="ECO:0007669"/>
    <property type="project" value="UniProtKB-SubCell"/>
</dbReference>
<dbReference type="AlphaFoldDB" id="A0A914W7F5"/>
<evidence type="ECO:0000313" key="13">
    <source>
        <dbReference type="WBParaSite" id="PSAMB.scaffold3186size19322.g20656.t1"/>
    </source>
</evidence>
<comment type="similarity">
    <text evidence="2 9">Belongs to the fatty acid desaturase type 1 family. DEGS subfamily.</text>
</comment>
<evidence type="ECO:0000256" key="9">
    <source>
        <dbReference type="PIRNR" id="PIRNR017228"/>
    </source>
</evidence>
<dbReference type="EC" id="1.14.19.17" evidence="3"/>
<evidence type="ECO:0000256" key="1">
    <source>
        <dbReference type="ARBA" id="ARBA00004141"/>
    </source>
</evidence>
<keyword evidence="6 9" id="KW-0560">Oxidoreductase</keyword>
<dbReference type="SMART" id="SM01269">
    <property type="entry name" value="Lipid_DES"/>
    <property type="match status" value="1"/>
</dbReference>
<feature type="transmembrane region" description="Helical" evidence="10">
    <location>
        <begin position="160"/>
        <end position="178"/>
    </location>
</feature>